<dbReference type="Gene3D" id="3.40.50.360">
    <property type="match status" value="1"/>
</dbReference>
<evidence type="ECO:0000313" key="4">
    <source>
        <dbReference type="EMBL" id="MBO8426224.1"/>
    </source>
</evidence>
<evidence type="ECO:0000256" key="1">
    <source>
        <dbReference type="ARBA" id="ARBA00022630"/>
    </source>
</evidence>
<protein>
    <submittedName>
        <fullName evidence="4">Flavodoxin family protein</fullName>
    </submittedName>
</protein>
<evidence type="ECO:0000313" key="5">
    <source>
        <dbReference type="Proteomes" id="UP000823634"/>
    </source>
</evidence>
<dbReference type="Pfam" id="PF03358">
    <property type="entry name" value="FMN_red"/>
    <property type="match status" value="1"/>
</dbReference>
<reference evidence="4" key="1">
    <citation type="submission" date="2020-10" db="EMBL/GenBank/DDBJ databases">
        <authorList>
            <person name="Gilroy R."/>
        </authorList>
    </citation>
    <scope>NUCLEOTIDE SEQUENCE</scope>
    <source>
        <strain evidence="4">17113</strain>
    </source>
</reference>
<keyword evidence="2" id="KW-0288">FMN</keyword>
<evidence type="ECO:0000259" key="3">
    <source>
        <dbReference type="Pfam" id="PF03358"/>
    </source>
</evidence>
<sequence length="204" mass="22578">MKAILINGSPRIGGNCSIALSQARQIFEREGVEVKLYELGGKDIHGCIACSSCRKSGYCVFNDLVNQIADDFKDADGMLVASPVYFASANGSLLSLMQRLFYSTPYSKKFKVGAGVAVARRAGAVSTFEQINRFYSISEMPIATSNYWNDVFGREKGEAKEDKEGMAVMDNLAHNMVYLMRAIAEEKKRSKVPQTKRATTNFIR</sequence>
<dbReference type="SUPFAM" id="SSF52218">
    <property type="entry name" value="Flavoproteins"/>
    <property type="match status" value="1"/>
</dbReference>
<dbReference type="Proteomes" id="UP000823634">
    <property type="component" value="Unassembled WGS sequence"/>
</dbReference>
<name>A0A9D9DJD8_9FIRM</name>
<dbReference type="PANTHER" id="PTHR43278:SF4">
    <property type="entry name" value="NAD(P)H-DEPENDENT FMN-CONTAINING OXIDOREDUCTASE YWQN-RELATED"/>
    <property type="match status" value="1"/>
</dbReference>
<dbReference type="InterPro" id="IPR029039">
    <property type="entry name" value="Flavoprotein-like_sf"/>
</dbReference>
<dbReference type="InterPro" id="IPR005025">
    <property type="entry name" value="FMN_Rdtase-like_dom"/>
</dbReference>
<feature type="domain" description="NADPH-dependent FMN reductase-like" evidence="3">
    <location>
        <begin position="1"/>
        <end position="149"/>
    </location>
</feature>
<dbReference type="InterPro" id="IPR051796">
    <property type="entry name" value="ISF_SsuE-like"/>
</dbReference>
<dbReference type="PANTHER" id="PTHR43278">
    <property type="entry name" value="NAD(P)H-DEPENDENT FMN-CONTAINING OXIDOREDUCTASE YWQN-RELATED"/>
    <property type="match status" value="1"/>
</dbReference>
<organism evidence="4 5">
    <name type="scientific">Candidatus Alloenteromonas pullistercoris</name>
    <dbReference type="NCBI Taxonomy" id="2840785"/>
    <lineage>
        <taxon>Bacteria</taxon>
        <taxon>Bacillati</taxon>
        <taxon>Bacillota</taxon>
        <taxon>Bacillota incertae sedis</taxon>
        <taxon>Candidatus Alloenteromonas</taxon>
    </lineage>
</organism>
<accession>A0A9D9DJD8</accession>
<gene>
    <name evidence="4" type="ORF">IAC61_02755</name>
</gene>
<reference evidence="4" key="2">
    <citation type="journal article" date="2021" name="PeerJ">
        <title>Extensive microbial diversity within the chicken gut microbiome revealed by metagenomics and culture.</title>
        <authorList>
            <person name="Gilroy R."/>
            <person name="Ravi A."/>
            <person name="Getino M."/>
            <person name="Pursley I."/>
            <person name="Horton D.L."/>
            <person name="Alikhan N.F."/>
            <person name="Baker D."/>
            <person name="Gharbi K."/>
            <person name="Hall N."/>
            <person name="Watson M."/>
            <person name="Adriaenssens E.M."/>
            <person name="Foster-Nyarko E."/>
            <person name="Jarju S."/>
            <person name="Secka A."/>
            <person name="Antonio M."/>
            <person name="Oren A."/>
            <person name="Chaudhuri R.R."/>
            <person name="La Ragione R."/>
            <person name="Hildebrand F."/>
            <person name="Pallen M.J."/>
        </authorList>
    </citation>
    <scope>NUCLEOTIDE SEQUENCE</scope>
    <source>
        <strain evidence="4">17113</strain>
    </source>
</reference>
<keyword evidence="1" id="KW-0285">Flavoprotein</keyword>
<dbReference type="AlphaFoldDB" id="A0A9D9DJD8"/>
<dbReference type="GO" id="GO:0016491">
    <property type="term" value="F:oxidoreductase activity"/>
    <property type="evidence" value="ECO:0007669"/>
    <property type="project" value="InterPro"/>
</dbReference>
<proteinExistence type="predicted"/>
<dbReference type="EMBL" id="JADINA010000019">
    <property type="protein sequence ID" value="MBO8426224.1"/>
    <property type="molecule type" value="Genomic_DNA"/>
</dbReference>
<comment type="caution">
    <text evidence="4">The sequence shown here is derived from an EMBL/GenBank/DDBJ whole genome shotgun (WGS) entry which is preliminary data.</text>
</comment>
<evidence type="ECO:0000256" key="2">
    <source>
        <dbReference type="ARBA" id="ARBA00022643"/>
    </source>
</evidence>